<dbReference type="Proteomes" id="UP000001064">
    <property type="component" value="Unassembled WGS sequence"/>
</dbReference>
<proteinExistence type="predicted"/>
<accession>F0ZVR7</accession>
<dbReference type="InParanoid" id="F0ZVR7"/>
<reference evidence="2" key="1">
    <citation type="journal article" date="2011" name="Genome Biol.">
        <title>Comparative genomics of the social amoebae Dictyostelium discoideum and Dictyostelium purpureum.</title>
        <authorList>
            <consortium name="US DOE Joint Genome Institute (JGI-PGF)"/>
            <person name="Sucgang R."/>
            <person name="Kuo A."/>
            <person name="Tian X."/>
            <person name="Salerno W."/>
            <person name="Parikh A."/>
            <person name="Feasley C.L."/>
            <person name="Dalin E."/>
            <person name="Tu H."/>
            <person name="Huang E."/>
            <person name="Barry K."/>
            <person name="Lindquist E."/>
            <person name="Shapiro H."/>
            <person name="Bruce D."/>
            <person name="Schmutz J."/>
            <person name="Salamov A."/>
            <person name="Fey P."/>
            <person name="Gaudet P."/>
            <person name="Anjard C."/>
            <person name="Babu M.M."/>
            <person name="Basu S."/>
            <person name="Bushmanova Y."/>
            <person name="van der Wel H."/>
            <person name="Katoh-Kurasawa M."/>
            <person name="Dinh C."/>
            <person name="Coutinho P.M."/>
            <person name="Saito T."/>
            <person name="Elias M."/>
            <person name="Schaap P."/>
            <person name="Kay R.R."/>
            <person name="Henrissat B."/>
            <person name="Eichinger L."/>
            <person name="Rivero F."/>
            <person name="Putnam N.H."/>
            <person name="West C.M."/>
            <person name="Loomis W.F."/>
            <person name="Chisholm R.L."/>
            <person name="Shaulsky G."/>
            <person name="Strassmann J.E."/>
            <person name="Queller D.C."/>
            <person name="Kuspa A."/>
            <person name="Grigoriev I.V."/>
        </authorList>
    </citation>
    <scope>NUCLEOTIDE SEQUENCE [LARGE SCALE GENOMIC DNA]</scope>
    <source>
        <strain evidence="2">QSDP1</strain>
    </source>
</reference>
<dbReference type="GeneID" id="10507692"/>
<organism evidence="1 2">
    <name type="scientific">Dictyostelium purpureum</name>
    <name type="common">Slime mold</name>
    <dbReference type="NCBI Taxonomy" id="5786"/>
    <lineage>
        <taxon>Eukaryota</taxon>
        <taxon>Amoebozoa</taxon>
        <taxon>Evosea</taxon>
        <taxon>Eumycetozoa</taxon>
        <taxon>Dictyostelia</taxon>
        <taxon>Dictyosteliales</taxon>
        <taxon>Dictyosteliaceae</taxon>
        <taxon>Dictyostelium</taxon>
    </lineage>
</organism>
<dbReference type="OrthoDB" id="10436347at2759"/>
<protein>
    <submittedName>
        <fullName evidence="1">Uncharacterized protein</fullName>
    </submittedName>
</protein>
<evidence type="ECO:0000313" key="2">
    <source>
        <dbReference type="Proteomes" id="UP000001064"/>
    </source>
</evidence>
<dbReference type="FunCoup" id="F0ZVR7">
    <property type="interactions" value="937"/>
</dbReference>
<dbReference type="VEuPathDB" id="AmoebaDB:DICPUDRAFT_13772"/>
<dbReference type="KEGG" id="dpp:DICPUDRAFT_13772"/>
<dbReference type="RefSeq" id="XP_003291512.1">
    <property type="nucleotide sequence ID" value="XM_003291464.1"/>
</dbReference>
<dbReference type="OMA" id="EIFIEFN"/>
<feature type="non-terminal residue" evidence="1">
    <location>
        <position position="75"/>
    </location>
</feature>
<dbReference type="EMBL" id="GL871219">
    <property type="protein sequence ID" value="EGC31976.1"/>
    <property type="molecule type" value="Genomic_DNA"/>
</dbReference>
<evidence type="ECO:0000313" key="1">
    <source>
        <dbReference type="EMBL" id="EGC31976.1"/>
    </source>
</evidence>
<dbReference type="eggNOG" id="ENOG502RIJN">
    <property type="taxonomic scope" value="Eukaryota"/>
</dbReference>
<sequence>MASIITAVVGEIFIEFNESIGKESIAFLANLISECTDASDLKEQFKIFCKKHSITKEEEKNELYEKVVDTLKNNK</sequence>
<gene>
    <name evidence="1" type="ORF">DICPUDRAFT_13772</name>
</gene>
<dbReference type="AlphaFoldDB" id="F0ZVR7"/>
<keyword evidence="2" id="KW-1185">Reference proteome</keyword>
<name>F0ZVR7_DICPU</name>